<gene>
    <name evidence="2" type="ORF">OB919_18875</name>
</gene>
<evidence type="ECO:0000256" key="1">
    <source>
        <dbReference type="SAM" id="MobiDB-lite"/>
    </source>
</evidence>
<sequence>MTSDSVNRDTNSNNGANSPRDGDSSLDRDSLIEALEQARKQPPWTERLVLTALQDPKATKAEAAACTDCPAPCEPSEVCATMLAQSANLFEQVGRNQAFAHAESGIERLEIAERVTKRKVEGTRPNTFVSANANDT</sequence>
<comment type="caution">
    <text evidence="2">The sequence shown here is derived from an EMBL/GenBank/DDBJ whole genome shotgun (WGS) entry which is preliminary data.</text>
</comment>
<dbReference type="RefSeq" id="WP_342810321.1">
    <property type="nucleotide sequence ID" value="NZ_JAOPJZ010000027.1"/>
</dbReference>
<dbReference type="AlphaFoldDB" id="A0AAP3E8K8"/>
<feature type="compositionally biased region" description="Basic and acidic residues" evidence="1">
    <location>
        <begin position="20"/>
        <end position="30"/>
    </location>
</feature>
<evidence type="ECO:0000313" key="3">
    <source>
        <dbReference type="Proteomes" id="UP001321047"/>
    </source>
</evidence>
<keyword evidence="3" id="KW-1185">Reference proteome</keyword>
<evidence type="ECO:0000313" key="2">
    <source>
        <dbReference type="EMBL" id="MCU4754015.1"/>
    </source>
</evidence>
<reference evidence="2 3" key="1">
    <citation type="submission" date="2022-09" db="EMBL/GenBank/DDBJ databases">
        <title>Enrichment on poylsaccharides allowed isolation of novel metabolic and taxonomic groups of Haloarchaea.</title>
        <authorList>
            <person name="Sorokin D.Y."/>
            <person name="Elcheninov A.G."/>
            <person name="Khizhniak T.V."/>
            <person name="Kolganova T.V."/>
            <person name="Kublanov I.V."/>
        </authorList>
    </citation>
    <scope>NUCLEOTIDE SEQUENCE [LARGE SCALE GENOMIC DNA]</scope>
    <source>
        <strain evidence="2 3">AArc-curdl1</strain>
    </source>
</reference>
<organism evidence="2 3">
    <name type="scientific">Natronosalvus hydrolyticus</name>
    <dbReference type="NCBI Taxonomy" id="2979988"/>
    <lineage>
        <taxon>Archaea</taxon>
        <taxon>Methanobacteriati</taxon>
        <taxon>Methanobacteriota</taxon>
        <taxon>Stenosarchaea group</taxon>
        <taxon>Halobacteria</taxon>
        <taxon>Halobacteriales</taxon>
        <taxon>Natrialbaceae</taxon>
        <taxon>Natronosalvus</taxon>
    </lineage>
</organism>
<protein>
    <submittedName>
        <fullName evidence="2">Uncharacterized protein</fullName>
    </submittedName>
</protein>
<feature type="compositionally biased region" description="Polar residues" evidence="1">
    <location>
        <begin position="1"/>
        <end position="17"/>
    </location>
</feature>
<proteinExistence type="predicted"/>
<dbReference type="EMBL" id="JAOPJZ010000027">
    <property type="protein sequence ID" value="MCU4754015.1"/>
    <property type="molecule type" value="Genomic_DNA"/>
</dbReference>
<dbReference type="Proteomes" id="UP001321047">
    <property type="component" value="Unassembled WGS sequence"/>
</dbReference>
<feature type="region of interest" description="Disordered" evidence="1">
    <location>
        <begin position="1"/>
        <end position="30"/>
    </location>
</feature>
<accession>A0AAP3E8K8</accession>
<name>A0AAP3E8K8_9EURY</name>